<evidence type="ECO:0000313" key="3">
    <source>
        <dbReference type="Proteomes" id="UP001220395"/>
    </source>
</evidence>
<dbReference type="Proteomes" id="UP001220395">
    <property type="component" value="Chromosome"/>
</dbReference>
<keyword evidence="3" id="KW-1185">Reference proteome</keyword>
<dbReference type="EMBL" id="CP117411">
    <property type="protein sequence ID" value="WCT73871.1"/>
    <property type="molecule type" value="Genomic_DNA"/>
</dbReference>
<dbReference type="Gene3D" id="3.10.450.50">
    <property type="match status" value="1"/>
</dbReference>
<dbReference type="Pfam" id="PF12680">
    <property type="entry name" value="SnoaL_2"/>
    <property type="match status" value="1"/>
</dbReference>
<reference evidence="2 3" key="1">
    <citation type="submission" date="2023-02" db="EMBL/GenBank/DDBJ databases">
        <title>Genome sequence of Sphingomonas naphthae.</title>
        <authorList>
            <person name="Kim S."/>
            <person name="Heo J."/>
            <person name="Kwon S.-W."/>
        </authorList>
    </citation>
    <scope>NUCLEOTIDE SEQUENCE [LARGE SCALE GENOMIC DNA]</scope>
    <source>
        <strain evidence="2 3">KACC 18716</strain>
    </source>
</reference>
<protein>
    <submittedName>
        <fullName evidence="2">Nuclear transport factor 2 family protein</fullName>
    </submittedName>
</protein>
<dbReference type="SUPFAM" id="SSF54427">
    <property type="entry name" value="NTF2-like"/>
    <property type="match status" value="1"/>
</dbReference>
<proteinExistence type="predicted"/>
<gene>
    <name evidence="2" type="ORF">PQ455_01155</name>
</gene>
<evidence type="ECO:0000259" key="1">
    <source>
        <dbReference type="Pfam" id="PF12680"/>
    </source>
</evidence>
<accession>A0ABY7TM87</accession>
<sequence>MDIEANRHAAVTIVEAVASGRFDRAAFTDDAIWWMQGSGELPIDAFAEMAAAFSARHVAGPGEALIHGVTAEGDRVAVEAECIVPLANGSIYRNSYHFLILFRDGKARLVKEYHDTERAADAFRRG</sequence>
<organism evidence="2 3">
    <name type="scientific">Sphingomonas naphthae</name>
    <dbReference type="NCBI Taxonomy" id="1813468"/>
    <lineage>
        <taxon>Bacteria</taxon>
        <taxon>Pseudomonadati</taxon>
        <taxon>Pseudomonadota</taxon>
        <taxon>Alphaproteobacteria</taxon>
        <taxon>Sphingomonadales</taxon>
        <taxon>Sphingomonadaceae</taxon>
        <taxon>Sphingomonas</taxon>
    </lineage>
</organism>
<dbReference type="InterPro" id="IPR037401">
    <property type="entry name" value="SnoaL-like"/>
</dbReference>
<dbReference type="InterPro" id="IPR032710">
    <property type="entry name" value="NTF2-like_dom_sf"/>
</dbReference>
<dbReference type="RefSeq" id="WP_273688463.1">
    <property type="nucleotide sequence ID" value="NZ_CP117411.1"/>
</dbReference>
<name>A0ABY7TM87_9SPHN</name>
<feature type="domain" description="SnoaL-like" evidence="1">
    <location>
        <begin position="14"/>
        <end position="107"/>
    </location>
</feature>
<evidence type="ECO:0000313" key="2">
    <source>
        <dbReference type="EMBL" id="WCT73871.1"/>
    </source>
</evidence>